<feature type="region of interest" description="Disordered" evidence="9">
    <location>
        <begin position="1"/>
        <end position="40"/>
    </location>
</feature>
<keyword evidence="5 8" id="KW-0206">Cytoskeleton</keyword>
<comment type="function">
    <text evidence="6">Component of the gamma-tubulin ring complex (gTuRC) which mediates microtubule nucleation. The gTuRC regulates the minus-end nucleation of alpha-beta tubulin heterodimers that grow into microtubule protafilaments, a critical step in centrosome duplication and spindle formation. Plays a role in neuronal migration.</text>
</comment>
<name>A0A6P4J0C7_DROKI</name>
<dbReference type="GO" id="GO:0005813">
    <property type="term" value="C:centrosome"/>
    <property type="evidence" value="ECO:0007669"/>
    <property type="project" value="UniProtKB-SubCell"/>
</dbReference>
<evidence type="ECO:0000256" key="4">
    <source>
        <dbReference type="ARBA" id="ARBA00022701"/>
    </source>
</evidence>
<reference evidence="13" key="1">
    <citation type="submission" date="2025-08" db="UniProtKB">
        <authorList>
            <consortium name="RefSeq"/>
        </authorList>
    </citation>
    <scope>IDENTIFICATION</scope>
    <source>
        <strain evidence="13">14028-0561.14</strain>
        <tissue evidence="13">Whole fly</tissue>
    </source>
</reference>
<keyword evidence="12" id="KW-1185">Reference proteome</keyword>
<dbReference type="GO" id="GO:0051225">
    <property type="term" value="P:spindle assembly"/>
    <property type="evidence" value="ECO:0007669"/>
    <property type="project" value="TreeGrafter"/>
</dbReference>
<feature type="region of interest" description="Disordered" evidence="9">
    <location>
        <begin position="72"/>
        <end position="100"/>
    </location>
</feature>
<dbReference type="GO" id="GO:0051321">
    <property type="term" value="P:meiotic cell cycle"/>
    <property type="evidence" value="ECO:0007669"/>
    <property type="project" value="TreeGrafter"/>
</dbReference>
<evidence type="ECO:0000256" key="1">
    <source>
        <dbReference type="ARBA" id="ARBA00004300"/>
    </source>
</evidence>
<evidence type="ECO:0000313" key="12">
    <source>
        <dbReference type="Proteomes" id="UP001652661"/>
    </source>
</evidence>
<dbReference type="Pfam" id="PF17681">
    <property type="entry name" value="GCP_N_terminal"/>
    <property type="match status" value="1"/>
</dbReference>
<feature type="compositionally biased region" description="Pro residues" evidence="9">
    <location>
        <begin position="75"/>
        <end position="84"/>
    </location>
</feature>
<dbReference type="GO" id="GO:0000930">
    <property type="term" value="C:gamma-tubulin complex"/>
    <property type="evidence" value="ECO:0007669"/>
    <property type="project" value="TreeGrafter"/>
</dbReference>
<dbReference type="InterPro" id="IPR040457">
    <property type="entry name" value="GCP_C"/>
</dbReference>
<dbReference type="GO" id="GO:0031122">
    <property type="term" value="P:cytoplasmic microtubule organization"/>
    <property type="evidence" value="ECO:0007669"/>
    <property type="project" value="TreeGrafter"/>
</dbReference>
<dbReference type="OrthoDB" id="2192946at2759"/>
<evidence type="ECO:0000256" key="2">
    <source>
        <dbReference type="ARBA" id="ARBA00010337"/>
    </source>
</evidence>
<protein>
    <recommendedName>
        <fullName evidence="8">Gamma-tubulin complex component</fullName>
    </recommendedName>
</protein>
<accession>A0A6P4J0C7</accession>
<keyword evidence="4 8" id="KW-0493">Microtubule</keyword>
<evidence type="ECO:0000256" key="3">
    <source>
        <dbReference type="ARBA" id="ARBA00022490"/>
    </source>
</evidence>
<dbReference type="Gene3D" id="1.20.120.1900">
    <property type="entry name" value="Gamma-tubulin complex, C-terminal domain"/>
    <property type="match status" value="1"/>
</dbReference>
<evidence type="ECO:0000259" key="11">
    <source>
        <dbReference type="Pfam" id="PF17681"/>
    </source>
</evidence>
<keyword evidence="3 8" id="KW-0963">Cytoplasm</keyword>
<dbReference type="Proteomes" id="UP001652661">
    <property type="component" value="Chromosome X"/>
</dbReference>
<dbReference type="PANTHER" id="PTHR19302:SF13">
    <property type="entry name" value="GAMMA-TUBULIN COMPLEX COMPONENT 2"/>
    <property type="match status" value="1"/>
</dbReference>
<feature type="domain" description="Gamma tubulin complex component protein N-terminal" evidence="11">
    <location>
        <begin position="148"/>
        <end position="440"/>
    </location>
</feature>
<dbReference type="FunFam" id="1.20.120.1900:FF:000002">
    <property type="entry name" value="Gamma-tubulin complex component"/>
    <property type="match status" value="1"/>
</dbReference>
<organism evidence="12 13">
    <name type="scientific">Drosophila kikkawai</name>
    <name type="common">Fruit fly</name>
    <dbReference type="NCBI Taxonomy" id="30033"/>
    <lineage>
        <taxon>Eukaryota</taxon>
        <taxon>Metazoa</taxon>
        <taxon>Ecdysozoa</taxon>
        <taxon>Arthropoda</taxon>
        <taxon>Hexapoda</taxon>
        <taxon>Insecta</taxon>
        <taxon>Pterygota</taxon>
        <taxon>Neoptera</taxon>
        <taxon>Endopterygota</taxon>
        <taxon>Diptera</taxon>
        <taxon>Brachycera</taxon>
        <taxon>Muscomorpha</taxon>
        <taxon>Ephydroidea</taxon>
        <taxon>Drosophilidae</taxon>
        <taxon>Drosophila</taxon>
        <taxon>Sophophora</taxon>
    </lineage>
</organism>
<evidence type="ECO:0000259" key="10">
    <source>
        <dbReference type="Pfam" id="PF04130"/>
    </source>
</evidence>
<evidence type="ECO:0000256" key="9">
    <source>
        <dbReference type="SAM" id="MobiDB-lite"/>
    </source>
</evidence>
<dbReference type="GO" id="GO:0043015">
    <property type="term" value="F:gamma-tubulin binding"/>
    <property type="evidence" value="ECO:0007669"/>
    <property type="project" value="InterPro"/>
</dbReference>
<evidence type="ECO:0000256" key="8">
    <source>
        <dbReference type="RuleBase" id="RU363050"/>
    </source>
</evidence>
<dbReference type="GeneID" id="108079179"/>
<feature type="domain" description="Gamma tubulin complex component C-terminal" evidence="10">
    <location>
        <begin position="443"/>
        <end position="752"/>
    </location>
</feature>
<sequence>MAHYISPKKGKSLASKKNPAKDSLGLPTDSIAPGQLSSDSSSLEITNEYRASGELSFTKERLLLNAINRSLNTILPPPPPPPTLPTTTTDNKSKKLQNKSQKTMALASFAEEGRTSNLWDFNELEVDTLPDPEIAAMPIESQENELLSQLLYCFTGIRVSFIVPIPSDPDDSLAKYKTEFMIHKGVDTSLAELMRQALPLASHFVGIQKMMADMEGQGQVINALNAALLDVSQDFYHLINQTDDELARNQLTMQKLVYYMRPTIVMMQEIWTTLLGLRKAELRGAGVLTHLHGRIKRLEGDSEIQAVIIGLMRKAAEPYMRMLQLWIQKGVIVDRQQEFLVVDSEGEHCSQKLDHDSDVYWAKRYTLRKENTPSFLEKYSEKILRTGKYLNVVRQCGKRVMPTQQMHLEFDPISDQKHVSVINEAYYFSARMLMDVLLTENDLMGHLQSVKRYLLLSQGDFTMQFMDACEDELAKNVDFVVPLTLKNLLGMTLRISSARDDPHMDHLQCELLPYDLVTQMSKIMDKKETNWMMLDALDLTGLECFAFSYQVNWPVSLVLNHLAIFKYQMLFRQLFHCKHVERQLCKIWKENSNAKKASIKGSTQLFRSAFALRQRMLNAIQNLEYYMMIEIIEPNWYIFIKKMQAVENVDNVLQLHEDFIDSCLKNCMLSESSHLNRAIFEMCKVCLKFCEFIQLGNFHKPANNFSDRVKGFDSEFTGSLVSFLKQIQAMAKENTAERFMNLVYRINFNGYYTDSMQGVSKKDA</sequence>
<evidence type="ECO:0000256" key="7">
    <source>
        <dbReference type="ARBA" id="ARBA00093572"/>
    </source>
</evidence>
<feature type="compositionally biased region" description="Basic residues" evidence="9">
    <location>
        <begin position="1"/>
        <end position="11"/>
    </location>
</feature>
<dbReference type="GO" id="GO:0051011">
    <property type="term" value="F:microtubule minus-end binding"/>
    <property type="evidence" value="ECO:0007669"/>
    <property type="project" value="TreeGrafter"/>
</dbReference>
<comment type="similarity">
    <text evidence="2 8">Belongs to the TUBGCP family.</text>
</comment>
<dbReference type="AlphaFoldDB" id="A0A6P4J0C7"/>
<dbReference type="Pfam" id="PF04130">
    <property type="entry name" value="GCP_C_terminal"/>
    <property type="match status" value="1"/>
</dbReference>
<comment type="subunit">
    <text evidence="7">Component of the gamma-tubulin ring complex (gTuRC) consisting of TUBGCP2, TUBGCP3, TUBGCP4, TUBGCP5 and TUBGCP6 and gamma-tubulin TUBG1 or TUBG2. TUBGCP2, TUBGCP3, TUBGCP4, TUBGCP5 and TUBGCP6 assemble in a 5:5:2:1:1 stoichiometry; each is associated with a gamma-tubulin, thereby arranging 14 gamma-tubulins in a helical manner. Gamma-tubulin at the first position is blocked by TUBGCP3 at the last position, allowing 13 protafilaments to grow into a microtubule. The gTuRC (via TUBGCP3 and TUBGCP6) interacts with ACTB and MZT1; the interactions form a luminal bridge that stabilizes the initial structure during complex assembly. The gTuRC (via TUBGCP2) interacts with MZT2A/MZT2B and CDK5RAP2 (via CM1 motif); the interactions play a role in gTuRC activation. Interacts with ATF5; the ATF5:PCNT:polyglutamylated tubulin (PGT) tripartite unites the mother centriole and the pericentriolar material (PCM) in the centrosome.</text>
</comment>
<dbReference type="GO" id="GO:0007020">
    <property type="term" value="P:microtubule nucleation"/>
    <property type="evidence" value="ECO:0007669"/>
    <property type="project" value="InterPro"/>
</dbReference>
<comment type="subcellular location">
    <subcellularLocation>
        <location evidence="1">Cytoplasm</location>
        <location evidence="1">Cytoskeleton</location>
        <location evidence="1">Microtubule organizing center</location>
        <location evidence="1">Centrosome</location>
    </subcellularLocation>
</comment>
<dbReference type="GO" id="GO:0000278">
    <property type="term" value="P:mitotic cell cycle"/>
    <property type="evidence" value="ECO:0007669"/>
    <property type="project" value="TreeGrafter"/>
</dbReference>
<evidence type="ECO:0000256" key="6">
    <source>
        <dbReference type="ARBA" id="ARBA00093403"/>
    </source>
</evidence>
<dbReference type="PANTHER" id="PTHR19302">
    <property type="entry name" value="GAMMA TUBULIN COMPLEX PROTEIN"/>
    <property type="match status" value="1"/>
</dbReference>
<evidence type="ECO:0000313" key="13">
    <source>
        <dbReference type="RefSeq" id="XP_017028919.1"/>
    </source>
</evidence>
<dbReference type="GO" id="GO:0000922">
    <property type="term" value="C:spindle pole"/>
    <property type="evidence" value="ECO:0007669"/>
    <property type="project" value="InterPro"/>
</dbReference>
<proteinExistence type="inferred from homology"/>
<dbReference type="InterPro" id="IPR041470">
    <property type="entry name" value="GCP_N"/>
</dbReference>
<dbReference type="InterPro" id="IPR042241">
    <property type="entry name" value="GCP_C_sf"/>
</dbReference>
<dbReference type="GO" id="GO:0005874">
    <property type="term" value="C:microtubule"/>
    <property type="evidence" value="ECO:0007669"/>
    <property type="project" value="UniProtKB-KW"/>
</dbReference>
<gene>
    <name evidence="13" type="primary">LOC108079179</name>
</gene>
<dbReference type="InterPro" id="IPR007259">
    <property type="entry name" value="GCP"/>
</dbReference>
<evidence type="ECO:0000256" key="5">
    <source>
        <dbReference type="ARBA" id="ARBA00023212"/>
    </source>
</evidence>
<dbReference type="RefSeq" id="XP_017028919.1">
    <property type="nucleotide sequence ID" value="XM_017173430.3"/>
</dbReference>